<evidence type="ECO:0008006" key="3">
    <source>
        <dbReference type="Google" id="ProtNLM"/>
    </source>
</evidence>
<evidence type="ECO:0000313" key="2">
    <source>
        <dbReference type="Proteomes" id="UP001601992"/>
    </source>
</evidence>
<gene>
    <name evidence="1" type="ORF">ACFYXQ_24855</name>
</gene>
<protein>
    <recommendedName>
        <fullName evidence="3">Xaa-Pro dipeptidase</fullName>
    </recommendedName>
</protein>
<sequence length="111" mass="12671">MSEPRLPQEFADLEPFAETWCLATEPERYAQRLASTVQQMQEFYDAITPRAEAVIAYCDGFPLDDLPEPVQRLLYLLYSMVNVSFPVEVWSQPWVPDSGTTSLDCVLEPIP</sequence>
<comment type="caution">
    <text evidence="1">The sequence shown here is derived from an EMBL/GenBank/DDBJ whole genome shotgun (WGS) entry which is preliminary data.</text>
</comment>
<dbReference type="Proteomes" id="UP001601992">
    <property type="component" value="Unassembled WGS sequence"/>
</dbReference>
<keyword evidence="2" id="KW-1185">Reference proteome</keyword>
<dbReference type="EMBL" id="JBIAQY010000009">
    <property type="protein sequence ID" value="MFF3571014.1"/>
    <property type="molecule type" value="Genomic_DNA"/>
</dbReference>
<evidence type="ECO:0000313" key="1">
    <source>
        <dbReference type="EMBL" id="MFF3571014.1"/>
    </source>
</evidence>
<reference evidence="1 2" key="1">
    <citation type="submission" date="2024-10" db="EMBL/GenBank/DDBJ databases">
        <title>The Natural Products Discovery Center: Release of the First 8490 Sequenced Strains for Exploring Actinobacteria Biosynthetic Diversity.</title>
        <authorList>
            <person name="Kalkreuter E."/>
            <person name="Kautsar S.A."/>
            <person name="Yang D."/>
            <person name="Bader C.D."/>
            <person name="Teijaro C.N."/>
            <person name="Fluegel L."/>
            <person name="Davis C.M."/>
            <person name="Simpson J.R."/>
            <person name="Lauterbach L."/>
            <person name="Steele A.D."/>
            <person name="Gui C."/>
            <person name="Meng S."/>
            <person name="Li G."/>
            <person name="Viehrig K."/>
            <person name="Ye F."/>
            <person name="Su P."/>
            <person name="Kiefer A.F."/>
            <person name="Nichols A."/>
            <person name="Cepeda A.J."/>
            <person name="Yan W."/>
            <person name="Fan B."/>
            <person name="Jiang Y."/>
            <person name="Adhikari A."/>
            <person name="Zheng C.-J."/>
            <person name="Schuster L."/>
            <person name="Cowan T.M."/>
            <person name="Smanski M.J."/>
            <person name="Chevrette M.G."/>
            <person name="De Carvalho L.P.S."/>
            <person name="Shen B."/>
        </authorList>
    </citation>
    <scope>NUCLEOTIDE SEQUENCE [LARGE SCALE GENOMIC DNA]</scope>
    <source>
        <strain evidence="1 2">NPDC002593</strain>
    </source>
</reference>
<name>A0ABW6S428_9NOCA</name>
<proteinExistence type="predicted"/>
<organism evidence="1 2">
    <name type="scientific">Nocardia jiangxiensis</name>
    <dbReference type="NCBI Taxonomy" id="282685"/>
    <lineage>
        <taxon>Bacteria</taxon>
        <taxon>Bacillati</taxon>
        <taxon>Actinomycetota</taxon>
        <taxon>Actinomycetes</taxon>
        <taxon>Mycobacteriales</taxon>
        <taxon>Nocardiaceae</taxon>
        <taxon>Nocardia</taxon>
    </lineage>
</organism>
<accession>A0ABW6S428</accession>
<dbReference type="RefSeq" id="WP_387405139.1">
    <property type="nucleotide sequence ID" value="NZ_JBIAQY010000009.1"/>
</dbReference>